<feature type="active site" evidence="9">
    <location>
        <position position="176"/>
    </location>
</feature>
<keyword evidence="6 9" id="KW-0238">DNA-binding</keyword>
<reference evidence="14" key="1">
    <citation type="journal article" date="2019" name="Int. J. Syst. Evol. Microbiol.">
        <title>The Global Catalogue of Microorganisms (GCM) 10K type strain sequencing project: providing services to taxonomists for standard genome sequencing and annotation.</title>
        <authorList>
            <consortium name="The Broad Institute Genomics Platform"/>
            <consortium name="The Broad Institute Genome Sequencing Center for Infectious Disease"/>
            <person name="Wu L."/>
            <person name="Ma J."/>
        </authorList>
    </citation>
    <scope>NUCLEOTIDE SEQUENCE [LARGE SCALE GENOMIC DNA]</scope>
    <source>
        <strain evidence="14">JCM 3369</strain>
    </source>
</reference>
<feature type="active site" evidence="9">
    <location>
        <position position="270"/>
    </location>
</feature>
<feature type="domain" description="Tyr recombinase" evidence="11">
    <location>
        <begin position="132"/>
        <end position="318"/>
    </location>
</feature>
<dbReference type="Proteomes" id="UP001595955">
    <property type="component" value="Unassembled WGS sequence"/>
</dbReference>
<organism evidence="13 14">
    <name type="scientific">Georgenia faecalis</name>
    <dbReference type="NCBI Taxonomy" id="2483799"/>
    <lineage>
        <taxon>Bacteria</taxon>
        <taxon>Bacillati</taxon>
        <taxon>Actinomycetota</taxon>
        <taxon>Actinomycetes</taxon>
        <taxon>Micrococcales</taxon>
        <taxon>Bogoriellaceae</taxon>
        <taxon>Georgenia</taxon>
    </lineage>
</organism>
<accession>A0ABV9DD94</accession>
<dbReference type="HAMAP" id="MF_01808">
    <property type="entry name" value="Recomb_XerC_XerD"/>
    <property type="match status" value="1"/>
</dbReference>
<evidence type="ECO:0000256" key="9">
    <source>
        <dbReference type="HAMAP-Rule" id="MF_01808"/>
    </source>
</evidence>
<evidence type="ECO:0000256" key="5">
    <source>
        <dbReference type="ARBA" id="ARBA00022908"/>
    </source>
</evidence>
<proteinExistence type="inferred from homology"/>
<feature type="active site" description="O-(3'-phospho-DNA)-tyrosine intermediate" evidence="9">
    <location>
        <position position="305"/>
    </location>
</feature>
<feature type="active site" evidence="9">
    <location>
        <position position="296"/>
    </location>
</feature>
<evidence type="ECO:0000256" key="10">
    <source>
        <dbReference type="SAM" id="MobiDB-lite"/>
    </source>
</evidence>
<evidence type="ECO:0000256" key="6">
    <source>
        <dbReference type="ARBA" id="ARBA00023125"/>
    </source>
</evidence>
<dbReference type="Pfam" id="PF00589">
    <property type="entry name" value="Phage_integrase"/>
    <property type="match status" value="1"/>
</dbReference>
<comment type="subcellular location">
    <subcellularLocation>
        <location evidence="1 9">Cytoplasm</location>
    </subcellularLocation>
</comment>
<dbReference type="InterPro" id="IPR011010">
    <property type="entry name" value="DNA_brk_join_enz"/>
</dbReference>
<dbReference type="PROSITE" id="PS51898">
    <property type="entry name" value="TYR_RECOMBINASE"/>
    <property type="match status" value="1"/>
</dbReference>
<keyword evidence="14" id="KW-1185">Reference proteome</keyword>
<keyword evidence="5 9" id="KW-0229">DNA integration</keyword>
<keyword evidence="4 9" id="KW-0159">Chromosome partition</keyword>
<gene>
    <name evidence="9" type="primary">xerC</name>
    <name evidence="13" type="ORF">ACFO3F_12660</name>
</gene>
<feature type="active site" evidence="9">
    <location>
        <position position="273"/>
    </location>
</feature>
<keyword evidence="3 9" id="KW-0132">Cell division</keyword>
<dbReference type="PANTHER" id="PTHR30349">
    <property type="entry name" value="PHAGE INTEGRASE-RELATED"/>
    <property type="match status" value="1"/>
</dbReference>
<dbReference type="PROSITE" id="PS51900">
    <property type="entry name" value="CB"/>
    <property type="match status" value="1"/>
</dbReference>
<comment type="caution">
    <text evidence="13">The sequence shown here is derived from an EMBL/GenBank/DDBJ whole genome shotgun (WGS) entry which is preliminary data.</text>
</comment>
<evidence type="ECO:0000256" key="4">
    <source>
        <dbReference type="ARBA" id="ARBA00022829"/>
    </source>
</evidence>
<evidence type="ECO:0000259" key="11">
    <source>
        <dbReference type="PROSITE" id="PS51898"/>
    </source>
</evidence>
<dbReference type="SUPFAM" id="SSF56349">
    <property type="entry name" value="DNA breaking-rejoining enzymes"/>
    <property type="match status" value="1"/>
</dbReference>
<dbReference type="Pfam" id="PF02899">
    <property type="entry name" value="Phage_int_SAM_1"/>
    <property type="match status" value="1"/>
</dbReference>
<dbReference type="InterPro" id="IPR010998">
    <property type="entry name" value="Integrase_recombinase_N"/>
</dbReference>
<dbReference type="InterPro" id="IPR004107">
    <property type="entry name" value="Integrase_SAM-like_N"/>
</dbReference>
<evidence type="ECO:0000313" key="13">
    <source>
        <dbReference type="EMBL" id="MFC4556103.1"/>
    </source>
</evidence>
<keyword evidence="7 9" id="KW-0233">DNA recombination</keyword>
<protein>
    <recommendedName>
        <fullName evidence="9">Tyrosine recombinase XerC</fullName>
    </recommendedName>
</protein>
<comment type="similarity">
    <text evidence="9">Belongs to the 'phage' integrase family. XerC subfamily.</text>
</comment>
<dbReference type="InterPro" id="IPR002104">
    <property type="entry name" value="Integrase_catalytic"/>
</dbReference>
<keyword evidence="8 9" id="KW-0131">Cell cycle</keyword>
<evidence type="ECO:0000256" key="2">
    <source>
        <dbReference type="ARBA" id="ARBA00022490"/>
    </source>
</evidence>
<evidence type="ECO:0000313" key="14">
    <source>
        <dbReference type="Proteomes" id="UP001595955"/>
    </source>
</evidence>
<evidence type="ECO:0000256" key="3">
    <source>
        <dbReference type="ARBA" id="ARBA00022618"/>
    </source>
</evidence>
<feature type="domain" description="Core-binding (CB)" evidence="12">
    <location>
        <begin position="1"/>
        <end position="111"/>
    </location>
</feature>
<dbReference type="RefSeq" id="WP_244925270.1">
    <property type="nucleotide sequence ID" value="NZ_CP033325.1"/>
</dbReference>
<dbReference type="InterPro" id="IPR044068">
    <property type="entry name" value="CB"/>
</dbReference>
<keyword evidence="2 9" id="KW-0963">Cytoplasm</keyword>
<feature type="region of interest" description="Disordered" evidence="10">
    <location>
        <begin position="46"/>
        <end position="65"/>
    </location>
</feature>
<dbReference type="CDD" id="cd00798">
    <property type="entry name" value="INT_XerDC_C"/>
    <property type="match status" value="1"/>
</dbReference>
<dbReference type="InterPro" id="IPR050090">
    <property type="entry name" value="Tyrosine_recombinase_XerCD"/>
</dbReference>
<dbReference type="Gene3D" id="1.10.443.10">
    <property type="entry name" value="Intergrase catalytic core"/>
    <property type="match status" value="1"/>
</dbReference>
<evidence type="ECO:0000259" key="12">
    <source>
        <dbReference type="PROSITE" id="PS51900"/>
    </source>
</evidence>
<comment type="function">
    <text evidence="9">Site-specific tyrosine recombinase, which acts by catalyzing the cutting and rejoining of the recombining DNA molecules. The XerC-XerD complex is essential to convert dimers of the bacterial chromosome into monomers to permit their segregation at cell division. It also contributes to the segregational stability of plasmids.</text>
</comment>
<dbReference type="EMBL" id="JBHSGF010000009">
    <property type="protein sequence ID" value="MFC4556103.1"/>
    <property type="molecule type" value="Genomic_DNA"/>
</dbReference>
<sequence>MDRDALLDEFRRFLAVQRGLSEHTVRAYLADVANLLGTLVPDDVAGAEDEAGADGSPPADTPEPDRAQVDLVLLDLTALRSWLAGQAAAGRSRSTLARRAAAARTFTTWAHRRGHLGADVGLRLLSPRPDSRVPTILAVGEAADLLATAGELAEDGDPAHLRDWAALELLYAAGVRVSELVGADVADVDRRERTLRVLGKGAKERVVPFGVPAARALDAWLDRGRPALATDTSPPALFLGARGGRLGVRAVRERVHALTALAGVHDLAPHGLRHSAATHLLDGGSDLRTVQEVLGHTSLATTQRYTHVSAERLRAAYAQAHPRA</sequence>
<evidence type="ECO:0000256" key="8">
    <source>
        <dbReference type="ARBA" id="ARBA00023306"/>
    </source>
</evidence>
<dbReference type="PANTHER" id="PTHR30349:SF77">
    <property type="entry name" value="TYROSINE RECOMBINASE XERC"/>
    <property type="match status" value="1"/>
</dbReference>
<dbReference type="InterPro" id="IPR013762">
    <property type="entry name" value="Integrase-like_cat_sf"/>
</dbReference>
<dbReference type="Gene3D" id="1.10.150.130">
    <property type="match status" value="1"/>
</dbReference>
<evidence type="ECO:0000256" key="7">
    <source>
        <dbReference type="ARBA" id="ARBA00023172"/>
    </source>
</evidence>
<comment type="subunit">
    <text evidence="9">Forms a cyclic heterotetrameric complex composed of two molecules of XerC and two molecules of XerD.</text>
</comment>
<name>A0ABV9DD94_9MICO</name>
<dbReference type="InterPro" id="IPR023009">
    <property type="entry name" value="Tyrosine_recombinase_XerC/XerD"/>
</dbReference>
<evidence type="ECO:0000256" key="1">
    <source>
        <dbReference type="ARBA" id="ARBA00004496"/>
    </source>
</evidence>
<feature type="active site" evidence="9">
    <location>
        <position position="200"/>
    </location>
</feature>